<dbReference type="EMBL" id="ML208378">
    <property type="protein sequence ID" value="TFK67344.1"/>
    <property type="molecule type" value="Genomic_DNA"/>
</dbReference>
<reference evidence="1 2" key="1">
    <citation type="journal article" date="2019" name="Nat. Ecol. Evol.">
        <title>Megaphylogeny resolves global patterns of mushroom evolution.</title>
        <authorList>
            <person name="Varga T."/>
            <person name="Krizsan K."/>
            <person name="Foldi C."/>
            <person name="Dima B."/>
            <person name="Sanchez-Garcia M."/>
            <person name="Sanchez-Ramirez S."/>
            <person name="Szollosi G.J."/>
            <person name="Szarkandi J.G."/>
            <person name="Papp V."/>
            <person name="Albert L."/>
            <person name="Andreopoulos W."/>
            <person name="Angelini C."/>
            <person name="Antonin V."/>
            <person name="Barry K.W."/>
            <person name="Bougher N.L."/>
            <person name="Buchanan P."/>
            <person name="Buyck B."/>
            <person name="Bense V."/>
            <person name="Catcheside P."/>
            <person name="Chovatia M."/>
            <person name="Cooper J."/>
            <person name="Damon W."/>
            <person name="Desjardin D."/>
            <person name="Finy P."/>
            <person name="Geml J."/>
            <person name="Haridas S."/>
            <person name="Hughes K."/>
            <person name="Justo A."/>
            <person name="Karasinski D."/>
            <person name="Kautmanova I."/>
            <person name="Kiss B."/>
            <person name="Kocsube S."/>
            <person name="Kotiranta H."/>
            <person name="LaButti K.M."/>
            <person name="Lechner B.E."/>
            <person name="Liimatainen K."/>
            <person name="Lipzen A."/>
            <person name="Lukacs Z."/>
            <person name="Mihaltcheva S."/>
            <person name="Morgado L.N."/>
            <person name="Niskanen T."/>
            <person name="Noordeloos M.E."/>
            <person name="Ohm R.A."/>
            <person name="Ortiz-Santana B."/>
            <person name="Ovrebo C."/>
            <person name="Racz N."/>
            <person name="Riley R."/>
            <person name="Savchenko A."/>
            <person name="Shiryaev A."/>
            <person name="Soop K."/>
            <person name="Spirin V."/>
            <person name="Szebenyi C."/>
            <person name="Tomsovsky M."/>
            <person name="Tulloss R.E."/>
            <person name="Uehling J."/>
            <person name="Grigoriev I.V."/>
            <person name="Vagvolgyi C."/>
            <person name="Papp T."/>
            <person name="Martin F.M."/>
            <person name="Miettinen O."/>
            <person name="Hibbett D.S."/>
            <person name="Nagy L.G."/>
        </authorList>
    </citation>
    <scope>NUCLEOTIDE SEQUENCE [LARGE SCALE GENOMIC DNA]</scope>
    <source>
        <strain evidence="1 2">NL-1719</strain>
    </source>
</reference>
<accession>A0ACD3ANV0</accession>
<gene>
    <name evidence="1" type="ORF">BDN72DRAFT_961070</name>
</gene>
<protein>
    <submittedName>
        <fullName evidence="1">DUF1769-domain-containing protein</fullName>
    </submittedName>
</protein>
<dbReference type="Proteomes" id="UP000308600">
    <property type="component" value="Unassembled WGS sequence"/>
</dbReference>
<sequence length="410" mass="44946">MPPHLRVSVGPSPDQLVSISDIVNTPQKHRITTDRFDGEIVVNIKGFTGPDGVTRPSDYFARPERQGITWSIQVQGRFLVPCSADDVLFGNTFDRPLQLPWGTSAALKFMHFIDPTLEHDLLSKSKPWALSPLITTMPHFTHTRISPPNSLRAASIPEEEEINSIDIEVEEDDQSLVSVLAPEFPPAKSVTDDTSQLHMAVMPYGQGSSASGSATSINTTSSLNSSASSRRSTSSTSTSSLSSWSSSARSSATSLSLKSKSDSLDSSKLKQVAKMKRKKGHMKGKETSDEGLSQSFGLQTASQRRSYFANQANRRRVAFGPRDVITTDFCYGFLEFNPSLALRLPGGLSFDLLKYWDGQPVRFVCCERKKASTSGSGSETELNDKAESDPWGTPFWCVAIEIVDEEPRVK</sequence>
<keyword evidence="2" id="KW-1185">Reference proteome</keyword>
<proteinExistence type="predicted"/>
<name>A0ACD3ANV0_9AGAR</name>
<evidence type="ECO:0000313" key="1">
    <source>
        <dbReference type="EMBL" id="TFK67344.1"/>
    </source>
</evidence>
<organism evidence="1 2">
    <name type="scientific">Pluteus cervinus</name>
    <dbReference type="NCBI Taxonomy" id="181527"/>
    <lineage>
        <taxon>Eukaryota</taxon>
        <taxon>Fungi</taxon>
        <taxon>Dikarya</taxon>
        <taxon>Basidiomycota</taxon>
        <taxon>Agaricomycotina</taxon>
        <taxon>Agaricomycetes</taxon>
        <taxon>Agaricomycetidae</taxon>
        <taxon>Agaricales</taxon>
        <taxon>Pluteineae</taxon>
        <taxon>Pluteaceae</taxon>
        <taxon>Pluteus</taxon>
    </lineage>
</organism>
<evidence type="ECO:0000313" key="2">
    <source>
        <dbReference type="Proteomes" id="UP000308600"/>
    </source>
</evidence>